<keyword evidence="2" id="KW-1185">Reference proteome</keyword>
<accession>A0A0H5SHD9</accession>
<evidence type="ECO:0000313" key="2">
    <source>
        <dbReference type="Proteomes" id="UP000236497"/>
    </source>
</evidence>
<name>A0A0H5SHD9_HERHM</name>
<reference evidence="1 2" key="1">
    <citation type="submission" date="2015-06" db="EMBL/GenBank/DDBJ databases">
        <authorList>
            <person name="Wibberg Daniel"/>
        </authorList>
    </citation>
    <scope>NUCLEOTIDE SEQUENCE [LARGE SCALE GENOMIC DNA]</scope>
    <source>
        <strain evidence="1 2">T3/55T</strain>
    </source>
</reference>
<proteinExistence type="predicted"/>
<evidence type="ECO:0000313" key="1">
    <source>
        <dbReference type="EMBL" id="CRZ34927.1"/>
    </source>
</evidence>
<gene>
    <name evidence="1" type="ORF">HHT355_1727</name>
</gene>
<dbReference type="Proteomes" id="UP000236497">
    <property type="component" value="Unassembled WGS sequence"/>
</dbReference>
<dbReference type="AlphaFoldDB" id="A0A0H5SHD9"/>
<organism evidence="1 2">
    <name type="scientific">Herbinix hemicellulosilytica</name>
    <dbReference type="NCBI Taxonomy" id="1564487"/>
    <lineage>
        <taxon>Bacteria</taxon>
        <taxon>Bacillati</taxon>
        <taxon>Bacillota</taxon>
        <taxon>Clostridia</taxon>
        <taxon>Lachnospirales</taxon>
        <taxon>Lachnospiraceae</taxon>
        <taxon>Herbinix</taxon>
    </lineage>
</organism>
<dbReference type="EMBL" id="CVTD020000017">
    <property type="protein sequence ID" value="CRZ34927.1"/>
    <property type="molecule type" value="Genomic_DNA"/>
</dbReference>
<dbReference type="RefSeq" id="WP_103203030.1">
    <property type="nucleotide sequence ID" value="NZ_CVTD020000017.1"/>
</dbReference>
<protein>
    <submittedName>
        <fullName evidence="1">Uncharacterized protein</fullName>
    </submittedName>
</protein>
<sequence length="163" mass="18623">MGKIERKYMAHYIDASTTGTPNYVRLGQDLEEYNVEMNANVETKRNILGNVSTIIDGYEPQANVEPYYADDDDPMFERLQKIVDERLTLDKVKTTVVEVHLWEPVEDSVNTFVAYREDAIIEVSSYGGDTTGYQIPFNLHHIGNRVKGTFNVTTRTFTTDSED</sequence>
<dbReference type="OrthoDB" id="1654418at2"/>